<dbReference type="PANTHER" id="PTHR12110">
    <property type="entry name" value="HYDROXYPYRUVATE ISOMERASE"/>
    <property type="match status" value="1"/>
</dbReference>
<dbReference type="InterPro" id="IPR036237">
    <property type="entry name" value="Xyl_isomerase-like_sf"/>
</dbReference>
<gene>
    <name evidence="2" type="ORF">SAMN05421858_3661</name>
</gene>
<proteinExistence type="predicted"/>
<reference evidence="3" key="1">
    <citation type="submission" date="2017-01" db="EMBL/GenBank/DDBJ databases">
        <authorList>
            <person name="Varghese N."/>
            <person name="Submissions S."/>
        </authorList>
    </citation>
    <scope>NUCLEOTIDE SEQUENCE [LARGE SCALE GENOMIC DNA]</scope>
    <source>
        <strain evidence="3">CGMCC 1.7737</strain>
    </source>
</reference>
<evidence type="ECO:0000259" key="1">
    <source>
        <dbReference type="Pfam" id="PF01261"/>
    </source>
</evidence>
<dbReference type="Proteomes" id="UP000186914">
    <property type="component" value="Unassembled WGS sequence"/>
</dbReference>
<evidence type="ECO:0000313" key="3">
    <source>
        <dbReference type="Proteomes" id="UP000186914"/>
    </source>
</evidence>
<dbReference type="EMBL" id="FTNO01000004">
    <property type="protein sequence ID" value="SIR75798.1"/>
    <property type="molecule type" value="Genomic_DNA"/>
</dbReference>
<dbReference type="Gene3D" id="3.20.20.150">
    <property type="entry name" value="Divalent-metal-dependent TIM barrel enzymes"/>
    <property type="match status" value="1"/>
</dbReference>
<dbReference type="OrthoDB" id="165864at2157"/>
<sequence length="251" mass="27607">MVRPAIQLYTIRDLEEPLTETLHRVADTGYEGVEFAGFGDESPEAIADALDDADLKPVGAHVGLDMLQTDYEKTVESYRILGCERIVIPSYGEDGFTSKSAVSEAANRLLTLADSLVDDGFEVHYHNHTYEFAELAGNFDTAYDAFAAQTDDRLGLEFDVGLARHGDIDPVLYLERYSDRISLIHLTDTIPGDDDSLHVDLGEGVIDLNACVRTAVNADAEWLIYENGLTTNPMETLTSSTARIQKLLDTA</sequence>
<dbReference type="RefSeq" id="WP_076431515.1">
    <property type="nucleotide sequence ID" value="NZ_FTNO01000004.1"/>
</dbReference>
<dbReference type="PANTHER" id="PTHR12110:SF41">
    <property type="entry name" value="INOSOSE DEHYDRATASE"/>
    <property type="match status" value="1"/>
</dbReference>
<organism evidence="2 3">
    <name type="scientific">Haladaptatus litoreus</name>
    <dbReference type="NCBI Taxonomy" id="553468"/>
    <lineage>
        <taxon>Archaea</taxon>
        <taxon>Methanobacteriati</taxon>
        <taxon>Methanobacteriota</taxon>
        <taxon>Stenosarchaea group</taxon>
        <taxon>Halobacteria</taxon>
        <taxon>Halobacteriales</taxon>
        <taxon>Haladaptataceae</taxon>
        <taxon>Haladaptatus</taxon>
    </lineage>
</organism>
<name>A0A1N7DJ17_9EURY</name>
<evidence type="ECO:0000313" key="2">
    <source>
        <dbReference type="EMBL" id="SIR75798.1"/>
    </source>
</evidence>
<dbReference type="AlphaFoldDB" id="A0A1N7DJ17"/>
<dbReference type="InterPro" id="IPR050312">
    <property type="entry name" value="IolE/XylAMocC-like"/>
</dbReference>
<dbReference type="InterPro" id="IPR013022">
    <property type="entry name" value="Xyl_isomerase-like_TIM-brl"/>
</dbReference>
<protein>
    <submittedName>
        <fullName evidence="2">Sugar phosphate isomerase/epimerase</fullName>
    </submittedName>
</protein>
<feature type="domain" description="Xylose isomerase-like TIM barrel" evidence="1">
    <location>
        <begin position="23"/>
        <end position="226"/>
    </location>
</feature>
<keyword evidence="2" id="KW-0413">Isomerase</keyword>
<dbReference type="SUPFAM" id="SSF51658">
    <property type="entry name" value="Xylose isomerase-like"/>
    <property type="match status" value="1"/>
</dbReference>
<accession>A0A1N7DJ17</accession>
<keyword evidence="3" id="KW-1185">Reference proteome</keyword>
<dbReference type="GO" id="GO:0016853">
    <property type="term" value="F:isomerase activity"/>
    <property type="evidence" value="ECO:0007669"/>
    <property type="project" value="UniProtKB-KW"/>
</dbReference>
<dbReference type="Pfam" id="PF01261">
    <property type="entry name" value="AP_endonuc_2"/>
    <property type="match status" value="1"/>
</dbReference>